<evidence type="ECO:0000256" key="1">
    <source>
        <dbReference type="SAM" id="MobiDB-lite"/>
    </source>
</evidence>
<evidence type="ECO:0000313" key="5">
    <source>
        <dbReference type="EMBL" id="GAA1601799.1"/>
    </source>
</evidence>
<proteinExistence type="predicted"/>
<feature type="region of interest" description="Disordered" evidence="1">
    <location>
        <begin position="301"/>
        <end position="320"/>
    </location>
</feature>
<feature type="domain" description="DUF4349" evidence="4">
    <location>
        <begin position="76"/>
        <end position="288"/>
    </location>
</feature>
<evidence type="ECO:0000259" key="4">
    <source>
        <dbReference type="Pfam" id="PF14257"/>
    </source>
</evidence>
<dbReference type="Proteomes" id="UP001500393">
    <property type="component" value="Unassembled WGS sequence"/>
</dbReference>
<comment type="caution">
    <text evidence="5">The sequence shown here is derived from an EMBL/GenBank/DDBJ whole genome shotgun (WGS) entry which is preliminary data.</text>
</comment>
<keyword evidence="2" id="KW-1133">Transmembrane helix</keyword>
<feature type="signal peptide" evidence="3">
    <location>
        <begin position="1"/>
        <end position="28"/>
    </location>
</feature>
<keyword evidence="2" id="KW-0472">Membrane</keyword>
<gene>
    <name evidence="5" type="ORF">GCM10009789_65000</name>
</gene>
<dbReference type="PROSITE" id="PS51257">
    <property type="entry name" value="PROKAR_LIPOPROTEIN"/>
    <property type="match status" value="1"/>
</dbReference>
<accession>A0ABP4QC38</accession>
<dbReference type="InterPro" id="IPR025645">
    <property type="entry name" value="DUF4349"/>
</dbReference>
<sequence length="320" mass="32933">MAMTRTRISAAAAGVFLAAAVLLSGCSAGDDSSGASSSDAAAPEQANGAGTAGSGNKSGTDGKAAAPGAPQPTVTRAIIKTGSLTIETTDDVSAQRQKAIGIVAGLRGQVASEDTGSNGEGKITQANLVLKVPTAAYETAIERLSGLGTRTAIHQESSDVTEQVVDVDSRIASQRASLERMRTLLTKATTIGEIVSVETELTRREADLESLLAKQKNLSLQTELATLSLTIAEKGKAPDAPKEDDRGFLAGLRGGWDAFTATFSALATAIGAMLPFLIVIALIGIPLWRFRSRLRRPATPAVATATPAGTPPLPQHPDQH</sequence>
<name>A0ABP4QC38_9ACTN</name>
<dbReference type="Pfam" id="PF14257">
    <property type="entry name" value="DUF4349"/>
    <property type="match status" value="1"/>
</dbReference>
<keyword evidence="2" id="KW-0812">Transmembrane</keyword>
<evidence type="ECO:0000256" key="3">
    <source>
        <dbReference type="SAM" id="SignalP"/>
    </source>
</evidence>
<keyword evidence="6" id="KW-1185">Reference proteome</keyword>
<dbReference type="EMBL" id="BAAAOS010000049">
    <property type="protein sequence ID" value="GAA1601799.1"/>
    <property type="molecule type" value="Genomic_DNA"/>
</dbReference>
<feature type="chain" id="PRO_5046419593" evidence="3">
    <location>
        <begin position="29"/>
        <end position="320"/>
    </location>
</feature>
<evidence type="ECO:0000256" key="2">
    <source>
        <dbReference type="SAM" id="Phobius"/>
    </source>
</evidence>
<keyword evidence="3" id="KW-0732">Signal</keyword>
<evidence type="ECO:0000313" key="6">
    <source>
        <dbReference type="Proteomes" id="UP001500393"/>
    </source>
</evidence>
<feature type="region of interest" description="Disordered" evidence="1">
    <location>
        <begin position="32"/>
        <end position="74"/>
    </location>
</feature>
<organism evidence="5 6">
    <name type="scientific">Kribbella sancticallisti</name>
    <dbReference type="NCBI Taxonomy" id="460087"/>
    <lineage>
        <taxon>Bacteria</taxon>
        <taxon>Bacillati</taxon>
        <taxon>Actinomycetota</taxon>
        <taxon>Actinomycetes</taxon>
        <taxon>Propionibacteriales</taxon>
        <taxon>Kribbellaceae</taxon>
        <taxon>Kribbella</taxon>
    </lineage>
</organism>
<protein>
    <submittedName>
        <fullName evidence="5">DUF4349 domain-containing protein</fullName>
    </submittedName>
</protein>
<reference evidence="6" key="1">
    <citation type="journal article" date="2019" name="Int. J. Syst. Evol. Microbiol.">
        <title>The Global Catalogue of Microorganisms (GCM) 10K type strain sequencing project: providing services to taxonomists for standard genome sequencing and annotation.</title>
        <authorList>
            <consortium name="The Broad Institute Genomics Platform"/>
            <consortium name="The Broad Institute Genome Sequencing Center for Infectious Disease"/>
            <person name="Wu L."/>
            <person name="Ma J."/>
        </authorList>
    </citation>
    <scope>NUCLEOTIDE SEQUENCE [LARGE SCALE GENOMIC DNA]</scope>
    <source>
        <strain evidence="6">JCM 14969</strain>
    </source>
</reference>
<feature type="compositionally biased region" description="Low complexity" evidence="1">
    <location>
        <begin position="32"/>
        <end position="42"/>
    </location>
</feature>
<feature type="transmembrane region" description="Helical" evidence="2">
    <location>
        <begin position="263"/>
        <end position="288"/>
    </location>
</feature>
<feature type="compositionally biased region" description="Pro residues" evidence="1">
    <location>
        <begin position="309"/>
        <end position="320"/>
    </location>
</feature>